<dbReference type="PROSITE" id="PS00356">
    <property type="entry name" value="HTH_LACI_1"/>
    <property type="match status" value="1"/>
</dbReference>
<dbReference type="Gene3D" id="1.10.260.40">
    <property type="entry name" value="lambda repressor-like DNA-binding domains"/>
    <property type="match status" value="1"/>
</dbReference>
<dbReference type="PRINTS" id="PR00036">
    <property type="entry name" value="HTHLACI"/>
</dbReference>
<reference evidence="5 6" key="1">
    <citation type="submission" date="2019-03" db="EMBL/GenBank/DDBJ databases">
        <title>Genomic Encyclopedia of Type Strains, Phase IV (KMG-IV): sequencing the most valuable type-strain genomes for metagenomic binning, comparative biology and taxonomic classification.</title>
        <authorList>
            <person name="Goeker M."/>
        </authorList>
    </citation>
    <scope>NUCLEOTIDE SEQUENCE [LARGE SCALE GENOMIC DNA]</scope>
    <source>
        <strain evidence="5 6">DSM 24455</strain>
    </source>
</reference>
<dbReference type="OrthoDB" id="9775106at2"/>
<dbReference type="SUPFAM" id="SSF53822">
    <property type="entry name" value="Periplasmic binding protein-like I"/>
    <property type="match status" value="1"/>
</dbReference>
<evidence type="ECO:0000313" key="5">
    <source>
        <dbReference type="EMBL" id="TDT51997.1"/>
    </source>
</evidence>
<dbReference type="SMART" id="SM00354">
    <property type="entry name" value="HTH_LACI"/>
    <property type="match status" value="1"/>
</dbReference>
<dbReference type="RefSeq" id="WP_133628522.1">
    <property type="nucleotide sequence ID" value="NZ_SOAZ01000015.1"/>
</dbReference>
<dbReference type="CDD" id="cd01392">
    <property type="entry name" value="HTH_LacI"/>
    <property type="match status" value="1"/>
</dbReference>
<evidence type="ECO:0000256" key="1">
    <source>
        <dbReference type="ARBA" id="ARBA00023015"/>
    </source>
</evidence>
<comment type="caution">
    <text evidence="5">The sequence shown here is derived from an EMBL/GenBank/DDBJ whole genome shotgun (WGS) entry which is preliminary data.</text>
</comment>
<dbReference type="GO" id="GO:0000976">
    <property type="term" value="F:transcription cis-regulatory region binding"/>
    <property type="evidence" value="ECO:0007669"/>
    <property type="project" value="TreeGrafter"/>
</dbReference>
<dbReference type="Gene3D" id="3.40.50.2300">
    <property type="match status" value="1"/>
</dbReference>
<evidence type="ECO:0000313" key="6">
    <source>
        <dbReference type="Proteomes" id="UP000295325"/>
    </source>
</evidence>
<dbReference type="Pfam" id="PF00356">
    <property type="entry name" value="LacI"/>
    <property type="match status" value="1"/>
</dbReference>
<sequence>MKKVTMKDIAREAGVSVATVSYVLSNNEKETIPEETRNRILNIARALNYVPNLAARSLVKKKSGLIGVLIVKNYGNEKPWRTGYYTEFVERLENLLSERGYHVLISNIDSFSPNLDIILSRELDGVFIIDVNLDIFYQISNRFSVPIIVIDSYIDDVIFHKIVPDFNDAIERAFDLLKCTDCLLIMDKFNNKETIEKIKSNFKGRNEDIHVVKDIETMREFLKNNPGRKAIVIGEYLGVIVSRYIKPEDVAVICTSGNSYLLDDKTHKIIINNDLKAKKSVELMMEYISGHYSDNKYTVIKAE</sequence>
<dbReference type="InterPro" id="IPR010982">
    <property type="entry name" value="Lambda_DNA-bd_dom_sf"/>
</dbReference>
<keyword evidence="1" id="KW-0805">Transcription regulation</keyword>
<keyword evidence="2 5" id="KW-0238">DNA-binding</keyword>
<name>A0A4R7KBH3_9CLOT</name>
<accession>A0A4R7KBH3</accession>
<dbReference type="PANTHER" id="PTHR30146:SF24">
    <property type="entry name" value="XYLOSE OPERON REGULATORY PROTEIN"/>
    <property type="match status" value="1"/>
</dbReference>
<dbReference type="PROSITE" id="PS50932">
    <property type="entry name" value="HTH_LACI_2"/>
    <property type="match status" value="1"/>
</dbReference>
<proteinExistence type="predicted"/>
<organism evidence="5 6">
    <name type="scientific">Fonticella tunisiensis</name>
    <dbReference type="NCBI Taxonomy" id="1096341"/>
    <lineage>
        <taxon>Bacteria</taxon>
        <taxon>Bacillati</taxon>
        <taxon>Bacillota</taxon>
        <taxon>Clostridia</taxon>
        <taxon>Eubacteriales</taxon>
        <taxon>Clostridiaceae</taxon>
        <taxon>Fonticella</taxon>
    </lineage>
</organism>
<protein>
    <submittedName>
        <fullName evidence="5">DNA-binding LacI/PurR family transcriptional regulator</fullName>
    </submittedName>
</protein>
<evidence type="ECO:0000256" key="2">
    <source>
        <dbReference type="ARBA" id="ARBA00023125"/>
    </source>
</evidence>
<gene>
    <name evidence="5" type="ORF">EDD71_11528</name>
</gene>
<evidence type="ECO:0000256" key="3">
    <source>
        <dbReference type="ARBA" id="ARBA00023163"/>
    </source>
</evidence>
<keyword evidence="6" id="KW-1185">Reference proteome</keyword>
<dbReference type="Proteomes" id="UP000295325">
    <property type="component" value="Unassembled WGS sequence"/>
</dbReference>
<dbReference type="InterPro" id="IPR000843">
    <property type="entry name" value="HTH_LacI"/>
</dbReference>
<dbReference type="AlphaFoldDB" id="A0A4R7KBH3"/>
<feature type="domain" description="HTH lacI-type" evidence="4">
    <location>
        <begin position="4"/>
        <end position="60"/>
    </location>
</feature>
<dbReference type="PANTHER" id="PTHR30146">
    <property type="entry name" value="LACI-RELATED TRANSCRIPTIONAL REPRESSOR"/>
    <property type="match status" value="1"/>
</dbReference>
<keyword evidence="3" id="KW-0804">Transcription</keyword>
<dbReference type="EMBL" id="SOAZ01000015">
    <property type="protein sequence ID" value="TDT51997.1"/>
    <property type="molecule type" value="Genomic_DNA"/>
</dbReference>
<evidence type="ECO:0000259" key="4">
    <source>
        <dbReference type="PROSITE" id="PS50932"/>
    </source>
</evidence>
<dbReference type="SUPFAM" id="SSF47413">
    <property type="entry name" value="lambda repressor-like DNA-binding domains"/>
    <property type="match status" value="1"/>
</dbReference>
<dbReference type="GO" id="GO:0003700">
    <property type="term" value="F:DNA-binding transcription factor activity"/>
    <property type="evidence" value="ECO:0007669"/>
    <property type="project" value="TreeGrafter"/>
</dbReference>
<dbReference type="InterPro" id="IPR028082">
    <property type="entry name" value="Peripla_BP_I"/>
</dbReference>